<protein>
    <submittedName>
        <fullName evidence="3">SPOR domain-containing protein</fullName>
    </submittedName>
</protein>
<gene>
    <name evidence="3" type="ORF">FRY74_00770</name>
</gene>
<keyword evidence="1" id="KW-0732">Signal</keyword>
<reference evidence="3 4" key="1">
    <citation type="submission" date="2019-08" db="EMBL/GenBank/DDBJ databases">
        <title>Genome of Vicingus serpentipes NCIMB 15042.</title>
        <authorList>
            <person name="Bowman J.P."/>
        </authorList>
    </citation>
    <scope>NUCLEOTIDE SEQUENCE [LARGE SCALE GENOMIC DNA]</scope>
    <source>
        <strain evidence="3 4">NCIMB 15042</strain>
    </source>
</reference>
<dbReference type="InterPro" id="IPR028974">
    <property type="entry name" value="TSP_type-3_rpt"/>
</dbReference>
<evidence type="ECO:0000313" key="4">
    <source>
        <dbReference type="Proteomes" id="UP000321721"/>
    </source>
</evidence>
<keyword evidence="4" id="KW-1185">Reference proteome</keyword>
<dbReference type="OrthoDB" id="1119072at2"/>
<dbReference type="InterPro" id="IPR007730">
    <property type="entry name" value="SPOR-like_dom"/>
</dbReference>
<sequence length="689" mass="77340">MINKLLVLLLLSFFSLSSFGYEVREDSIPEKKELPKQQFYGPTIGLGVGMFKFYGDILDAQRGNALISNIGYDLHVKQQINPFLTTKFYVLFGSLSANERSIDRNLNFKSQITVGGFALMYNFHHILPEKRVINPFISLGIESVEFLSKTDLYDSYGNKYNYWSDGSIRNLPESDVNASDAVIIHRDYVYETDLREMNSDGKGKYQERTFSIPVGIGAQMHLTKNIDFSIGATMHYTFSDLVDNVTSNSGGERIGSQPGNKGNDKFLMSSFSISYNFLKHKKEDVINTFDEDIDYLTYDNEDEDGDGVIDFIDECPWTPEGVEVDDKGCPLDRDTDFVPNYKDDELESREGMPVSPNGVEMTDEMIDEIYQRYLDSTGVFADIENKLIAAEKAPKNKVYRVQVGSFTEAIDADLVDKFLSIPDVEIKTFGDSLTVIAVGNYDNLPEALKRKMELTKQGFDAAIVVTEEKDGKLISVGDEANNMAVENQSLNSDNPNELLFRIQLGAFSKKQPINSFNKLTNIMEIKADDGLYKYLYSGSYKTIEEAASQKLDLAIDYGVNDAFIVAYKGGKRIPLTEAGVKTTHKENIINKASAKYDKAAISFKIQVGIYKNQLPTEVLSKFIEIGDVDQKMGENDLTRYTVGNFKTLDEAENFKKEIIEKGIGGAFVIALHEEKLIPVNKAIEILEGE</sequence>
<dbReference type="Pfam" id="PF05036">
    <property type="entry name" value="SPOR"/>
    <property type="match status" value="1"/>
</dbReference>
<dbReference type="GO" id="GO:0005509">
    <property type="term" value="F:calcium ion binding"/>
    <property type="evidence" value="ECO:0007669"/>
    <property type="project" value="InterPro"/>
</dbReference>
<proteinExistence type="predicted"/>
<dbReference type="AlphaFoldDB" id="A0A5C6RWN0"/>
<evidence type="ECO:0000313" key="3">
    <source>
        <dbReference type="EMBL" id="TXB66748.1"/>
    </source>
</evidence>
<dbReference type="Proteomes" id="UP000321721">
    <property type="component" value="Unassembled WGS sequence"/>
</dbReference>
<evidence type="ECO:0000259" key="2">
    <source>
        <dbReference type="Pfam" id="PF05036"/>
    </source>
</evidence>
<name>A0A5C6RWN0_9FLAO</name>
<dbReference type="RefSeq" id="WP_147097661.1">
    <property type="nucleotide sequence ID" value="NZ_VOOS01000001.1"/>
</dbReference>
<accession>A0A5C6RWN0</accession>
<dbReference type="SUPFAM" id="SSF110997">
    <property type="entry name" value="Sporulation related repeat"/>
    <property type="match status" value="1"/>
</dbReference>
<dbReference type="EMBL" id="VOOS01000001">
    <property type="protein sequence ID" value="TXB66748.1"/>
    <property type="molecule type" value="Genomic_DNA"/>
</dbReference>
<organism evidence="3 4">
    <name type="scientific">Vicingus serpentipes</name>
    <dbReference type="NCBI Taxonomy" id="1926625"/>
    <lineage>
        <taxon>Bacteria</taxon>
        <taxon>Pseudomonadati</taxon>
        <taxon>Bacteroidota</taxon>
        <taxon>Flavobacteriia</taxon>
        <taxon>Flavobacteriales</taxon>
        <taxon>Vicingaceae</taxon>
        <taxon>Vicingus</taxon>
    </lineage>
</organism>
<dbReference type="InterPro" id="IPR036680">
    <property type="entry name" value="SPOR-like_sf"/>
</dbReference>
<feature type="domain" description="SPOR" evidence="2">
    <location>
        <begin position="396"/>
        <end position="464"/>
    </location>
</feature>
<feature type="signal peptide" evidence="1">
    <location>
        <begin position="1"/>
        <end position="20"/>
    </location>
</feature>
<dbReference type="GO" id="GO:0042834">
    <property type="term" value="F:peptidoglycan binding"/>
    <property type="evidence" value="ECO:0007669"/>
    <property type="project" value="InterPro"/>
</dbReference>
<evidence type="ECO:0000256" key="1">
    <source>
        <dbReference type="SAM" id="SignalP"/>
    </source>
</evidence>
<dbReference type="SUPFAM" id="SSF103647">
    <property type="entry name" value="TSP type-3 repeat"/>
    <property type="match status" value="1"/>
</dbReference>
<comment type="caution">
    <text evidence="3">The sequence shown here is derived from an EMBL/GenBank/DDBJ whole genome shotgun (WGS) entry which is preliminary data.</text>
</comment>
<feature type="chain" id="PRO_5023001896" evidence="1">
    <location>
        <begin position="21"/>
        <end position="689"/>
    </location>
</feature>